<evidence type="ECO:0000256" key="7">
    <source>
        <dbReference type="SAM" id="MobiDB-lite"/>
    </source>
</evidence>
<feature type="transmembrane region" description="Helical" evidence="8">
    <location>
        <begin position="415"/>
        <end position="433"/>
    </location>
</feature>
<dbReference type="Pfam" id="PF02417">
    <property type="entry name" value="Chromate_transp"/>
    <property type="match status" value="2"/>
</dbReference>
<keyword evidence="6 8" id="KW-0472">Membrane</keyword>
<comment type="similarity">
    <text evidence="2">Belongs to the chromate ion transporter (CHR) (TC 2.A.51) family.</text>
</comment>
<proteinExistence type="inferred from homology"/>
<protein>
    <submittedName>
        <fullName evidence="9">Chromate transporter</fullName>
    </submittedName>
</protein>
<gene>
    <name evidence="9" type="ORF">B277_15389</name>
</gene>
<evidence type="ECO:0000256" key="3">
    <source>
        <dbReference type="ARBA" id="ARBA00022475"/>
    </source>
</evidence>
<feature type="transmembrane region" description="Helical" evidence="8">
    <location>
        <begin position="383"/>
        <end position="403"/>
    </location>
</feature>
<evidence type="ECO:0000256" key="6">
    <source>
        <dbReference type="ARBA" id="ARBA00023136"/>
    </source>
</evidence>
<feature type="transmembrane region" description="Helical" evidence="8">
    <location>
        <begin position="330"/>
        <end position="363"/>
    </location>
</feature>
<evidence type="ECO:0000256" key="2">
    <source>
        <dbReference type="ARBA" id="ARBA00005262"/>
    </source>
</evidence>
<dbReference type="STRING" id="1210046.B277_15389"/>
<dbReference type="PANTHER" id="PTHR33567">
    <property type="entry name" value="CHROMATE ION TRANSPORTER (EUROFUNG)"/>
    <property type="match status" value="1"/>
</dbReference>
<comment type="caution">
    <text evidence="9">The sequence shown here is derived from an EMBL/GenBank/DDBJ whole genome shotgun (WGS) entry which is preliminary data.</text>
</comment>
<dbReference type="InterPro" id="IPR014047">
    <property type="entry name" value="Chr_Tranpt_l_chain"/>
</dbReference>
<feature type="transmembrane region" description="Helical" evidence="8">
    <location>
        <begin position="543"/>
        <end position="576"/>
    </location>
</feature>
<dbReference type="eggNOG" id="COG2059">
    <property type="taxonomic scope" value="Bacteria"/>
</dbReference>
<feature type="region of interest" description="Disordered" evidence="7">
    <location>
        <begin position="96"/>
        <end position="144"/>
    </location>
</feature>
<evidence type="ECO:0000256" key="4">
    <source>
        <dbReference type="ARBA" id="ARBA00022692"/>
    </source>
</evidence>
<keyword evidence="4 8" id="KW-0812">Transmembrane</keyword>
<evidence type="ECO:0000313" key="10">
    <source>
        <dbReference type="Proteomes" id="UP000004474"/>
    </source>
</evidence>
<dbReference type="Proteomes" id="UP000004474">
    <property type="component" value="Unassembled WGS sequence"/>
</dbReference>
<keyword evidence="3" id="KW-1003">Cell membrane</keyword>
<evidence type="ECO:0000256" key="1">
    <source>
        <dbReference type="ARBA" id="ARBA00004651"/>
    </source>
</evidence>
<dbReference type="NCBIfam" id="TIGR00937">
    <property type="entry name" value="2A51"/>
    <property type="match status" value="1"/>
</dbReference>
<reference evidence="9 10" key="1">
    <citation type="journal article" date="2012" name="J. Bacteriol.">
        <title>Genome Sequence of Janibacter hoylei MTCC8307, Isolated from the Stratospheric Air.</title>
        <authorList>
            <person name="Pawar S.P."/>
            <person name="Dhotre D.P."/>
            <person name="Shetty S.A."/>
            <person name="Chowdhury S.P."/>
            <person name="Chaudhari B.L."/>
            <person name="Shouche Y.S."/>
        </authorList>
    </citation>
    <scope>NUCLEOTIDE SEQUENCE [LARGE SCALE GENOMIC DNA]</scope>
    <source>
        <strain evidence="9 10">PVAS-1</strain>
    </source>
</reference>
<evidence type="ECO:0000256" key="8">
    <source>
        <dbReference type="SAM" id="Phobius"/>
    </source>
</evidence>
<dbReference type="EMBL" id="ALWX01000088">
    <property type="protein sequence ID" value="EKA59968.1"/>
    <property type="molecule type" value="Genomic_DNA"/>
</dbReference>
<dbReference type="PATRIC" id="fig|1210046.3.peg.2956"/>
<keyword evidence="5 8" id="KW-1133">Transmembrane helix</keyword>
<dbReference type="AlphaFoldDB" id="K1EKW4"/>
<evidence type="ECO:0000313" key="9">
    <source>
        <dbReference type="EMBL" id="EKA59968.1"/>
    </source>
</evidence>
<dbReference type="GO" id="GO:0005886">
    <property type="term" value="C:plasma membrane"/>
    <property type="evidence" value="ECO:0007669"/>
    <property type="project" value="UniProtKB-SubCell"/>
</dbReference>
<comment type="subcellular location">
    <subcellularLocation>
        <location evidence="1">Cell membrane</location>
        <topology evidence="1">Multi-pass membrane protein</topology>
    </subcellularLocation>
</comment>
<dbReference type="GO" id="GO:0015109">
    <property type="term" value="F:chromate transmembrane transporter activity"/>
    <property type="evidence" value="ECO:0007669"/>
    <property type="project" value="InterPro"/>
</dbReference>
<dbReference type="PANTHER" id="PTHR33567:SF3">
    <property type="entry name" value="CHROMATE ION TRANSPORTER (EUROFUNG)"/>
    <property type="match status" value="1"/>
</dbReference>
<name>K1EKW4_9MICO</name>
<feature type="transmembrane region" description="Helical" evidence="8">
    <location>
        <begin position="477"/>
        <end position="502"/>
    </location>
</feature>
<feature type="transmembrane region" description="Helical" evidence="8">
    <location>
        <begin position="514"/>
        <end position="531"/>
    </location>
</feature>
<organism evidence="9 10">
    <name type="scientific">Janibacter hoylei PVAS-1</name>
    <dbReference type="NCBI Taxonomy" id="1210046"/>
    <lineage>
        <taxon>Bacteria</taxon>
        <taxon>Bacillati</taxon>
        <taxon>Actinomycetota</taxon>
        <taxon>Actinomycetes</taxon>
        <taxon>Micrococcales</taxon>
        <taxon>Intrasporangiaceae</taxon>
        <taxon>Janibacter</taxon>
    </lineage>
</organism>
<evidence type="ECO:0000256" key="5">
    <source>
        <dbReference type="ARBA" id="ARBA00022989"/>
    </source>
</evidence>
<accession>K1EKW4</accession>
<feature type="transmembrane region" description="Helical" evidence="8">
    <location>
        <begin position="265"/>
        <end position="287"/>
    </location>
</feature>
<feature type="transmembrane region" description="Helical" evidence="8">
    <location>
        <begin position="200"/>
        <end position="219"/>
    </location>
</feature>
<sequence>MTTTLATHPCGAVTSTCAQSATLIRLIGVRRPVPSALSTASLRHHASARSRGAVGALVGVQHERRVPPGVDRGDRLDVDAHGVLRHDRHEVLPAPRQADVRGAPVGQAGPRSTVASEPQAGQCRPVVAGTPSDQRCRWARSSASVPSRRSRGELLREQWGAGGLGPFETLAGRAPQGTVVPGDVHGWSVGVRGAAEVLRVFLMLGLTSFGGPVAHLGYFREAFVVRRRWLTEEAYADLVALCQFLPGPASSQVGMAIGLRRAGHLGMAAAWVGFTLPSALLMLGAALGAQAAGLTGDEGWLLGLKAAAVAVVAHAVVGMARTLATGLRRALVVVAALAIALLLPTAVGQVGAIVVGGLAGLLWLRPGTTKGDPVTPPVRRRTAGLALGAWVALLAVLPLLAALVSGPALGVVDGFYRAGSLVFGGGHVVLPLLEAETAGWVGHGDFLAGYGAAQAVPGPLFTFATYLGALVPGLHPAVGALLATLAIFAPSALLVLGGLPLWDRLRASSRARRALAGAGAAVVGLLAAALYDPVITQGITGPWSVVVALLALAALASQRVPAWAVVLGASALGAVVL</sequence>
<feature type="transmembrane region" description="Helical" evidence="8">
    <location>
        <begin position="299"/>
        <end position="318"/>
    </location>
</feature>
<dbReference type="InterPro" id="IPR003370">
    <property type="entry name" value="Chromate_transpt"/>
</dbReference>